<gene>
    <name evidence="4" type="ordered locus">Mfla_2652</name>
</gene>
<dbReference type="eggNOG" id="COG2515">
    <property type="taxonomic scope" value="Bacteria"/>
</dbReference>
<dbReference type="SUPFAM" id="SSF53686">
    <property type="entry name" value="Tryptophan synthase beta subunit-like PLP-dependent enzymes"/>
    <property type="match status" value="1"/>
</dbReference>
<reference evidence="4 5" key="1">
    <citation type="submission" date="2006-03" db="EMBL/GenBank/DDBJ databases">
        <title>Complete sequence of Methylobacillus flagellatus KT.</title>
        <authorList>
            <consortium name="US DOE Joint Genome Institute"/>
            <person name="Copeland A."/>
            <person name="Lucas S."/>
            <person name="Lapidus A."/>
            <person name="Barry K."/>
            <person name="Detter J.C."/>
            <person name="Glavina del Rio T."/>
            <person name="Hammon N."/>
            <person name="Israni S."/>
            <person name="Dalin E."/>
            <person name="Tice H."/>
            <person name="Pitluck S."/>
            <person name="Brettin T."/>
            <person name="Bruce D."/>
            <person name="Han C."/>
            <person name="Tapia R."/>
            <person name="Saunders E."/>
            <person name="Gilna P."/>
            <person name="Schmutz J."/>
            <person name="Larimer F."/>
            <person name="Land M."/>
            <person name="Kyrpides N."/>
            <person name="Anderson I."/>
            <person name="Richardson P."/>
        </authorList>
    </citation>
    <scope>NUCLEOTIDE SEQUENCE [LARGE SCALE GENOMIC DNA]</scope>
    <source>
        <strain evidence="5">KT / ATCC 51484 / DSM 6875</strain>
    </source>
</reference>
<keyword evidence="5" id="KW-1185">Reference proteome</keyword>
<proteinExistence type="inferred from homology"/>
<sequence>MSIIIGTFRILPMALPSFSYLQCSFAGMDFILRIETALLSPAILSGNRILETMPAPAFCQAVPAPYFEAIEGNKLYKLAYYLENLASLPPAKRIWSYGSAQSNAMLALSALAQLMGTEFHYVLPYLADALKTQPKGNLALALDRGMQLHIDSKLYRRMTQQAFVPGEHEWIFAEGANHAHVAHGFGYLGAEISEIAGTLGFKQVFLPSGTGSSACHLAASLSGMEVMTTPVYGDTPYLQQVFSAMQPQHHPVILTHEPHYRFGSLYRELWELQAELVAETGISFDLLYDLPAWACILQHRERFKQPWLYLHQGGMKGSATMRERYVRMFGSERPSKAGARSEIQGKAEVD</sequence>
<evidence type="ECO:0000313" key="5">
    <source>
        <dbReference type="Proteomes" id="UP000002440"/>
    </source>
</evidence>
<dbReference type="PANTHER" id="PTHR43780">
    <property type="entry name" value="1-AMINOCYCLOPROPANE-1-CARBOXYLATE DEAMINASE-RELATED"/>
    <property type="match status" value="1"/>
</dbReference>
<dbReference type="PANTHER" id="PTHR43780:SF2">
    <property type="entry name" value="1-AMINOCYCLOPROPANE-1-CARBOXYLATE DEAMINASE-RELATED"/>
    <property type="match status" value="1"/>
</dbReference>
<dbReference type="GO" id="GO:0019148">
    <property type="term" value="F:D-cysteine desulfhydrase activity"/>
    <property type="evidence" value="ECO:0007669"/>
    <property type="project" value="TreeGrafter"/>
</dbReference>
<keyword evidence="3" id="KW-0663">Pyridoxal phosphate</keyword>
<dbReference type="InterPro" id="IPR027278">
    <property type="entry name" value="ACCD_DCysDesulf"/>
</dbReference>
<dbReference type="HOGENOM" id="CLU_061664_0_0_4"/>
<dbReference type="Proteomes" id="UP000002440">
    <property type="component" value="Chromosome"/>
</dbReference>
<comment type="cofactor">
    <cofactor evidence="1">
        <name>pyridoxal 5'-phosphate</name>
        <dbReference type="ChEBI" id="CHEBI:597326"/>
    </cofactor>
</comment>
<dbReference type="EMBL" id="CP000284">
    <property type="protein sequence ID" value="ABE50915.1"/>
    <property type="molecule type" value="Genomic_DNA"/>
</dbReference>
<protein>
    <submittedName>
        <fullName evidence="4">1-aminocyclopropane-1-carboxylate deaminase-like protein</fullName>
    </submittedName>
</protein>
<evidence type="ECO:0000256" key="2">
    <source>
        <dbReference type="ARBA" id="ARBA00008639"/>
    </source>
</evidence>
<organism evidence="4 5">
    <name type="scientific">Methylobacillus flagellatus (strain ATCC 51484 / DSM 6875 / VKM B-1610 / KT)</name>
    <dbReference type="NCBI Taxonomy" id="265072"/>
    <lineage>
        <taxon>Bacteria</taxon>
        <taxon>Pseudomonadati</taxon>
        <taxon>Pseudomonadota</taxon>
        <taxon>Betaproteobacteria</taxon>
        <taxon>Nitrosomonadales</taxon>
        <taxon>Methylophilaceae</taxon>
        <taxon>Methylobacillus</taxon>
    </lineage>
</organism>
<evidence type="ECO:0000256" key="1">
    <source>
        <dbReference type="ARBA" id="ARBA00001933"/>
    </source>
</evidence>
<dbReference type="AlphaFoldDB" id="Q1GXX2"/>
<evidence type="ECO:0000313" key="4">
    <source>
        <dbReference type="EMBL" id="ABE50915.1"/>
    </source>
</evidence>
<dbReference type="Gene3D" id="3.40.50.1100">
    <property type="match status" value="2"/>
</dbReference>
<name>Q1GXX2_METFK</name>
<evidence type="ECO:0000256" key="3">
    <source>
        <dbReference type="ARBA" id="ARBA00022898"/>
    </source>
</evidence>
<comment type="similarity">
    <text evidence="2">Belongs to the ACC deaminase/D-cysteine desulfhydrase family.</text>
</comment>
<dbReference type="KEGG" id="mfa:Mfla_2652"/>
<dbReference type="InterPro" id="IPR036052">
    <property type="entry name" value="TrpB-like_PALP_sf"/>
</dbReference>
<accession>Q1GXX2</accession>